<comment type="similarity">
    <text evidence="1">Belongs to the complex I 24 kDa subunit family.</text>
</comment>
<keyword evidence="4 7" id="KW-0408">Iron</keyword>
<dbReference type="InterPro" id="IPR042128">
    <property type="entry name" value="NuoE_dom"/>
</dbReference>
<dbReference type="STRING" id="563176.SAMN04488090_2506"/>
<dbReference type="EMBL" id="FNGS01000004">
    <property type="protein sequence ID" value="SDM07183.1"/>
    <property type="molecule type" value="Genomic_DNA"/>
</dbReference>
<dbReference type="NCBIfam" id="TIGR01958">
    <property type="entry name" value="nuoE_fam"/>
    <property type="match status" value="1"/>
</dbReference>
<evidence type="ECO:0000256" key="1">
    <source>
        <dbReference type="ARBA" id="ARBA00010643"/>
    </source>
</evidence>
<dbReference type="RefSeq" id="WP_093202424.1">
    <property type="nucleotide sequence ID" value="NZ_FNGS01000004.1"/>
</dbReference>
<comment type="cofactor">
    <cofactor evidence="7">
        <name>[2Fe-2S] cluster</name>
        <dbReference type="ChEBI" id="CHEBI:190135"/>
    </cofactor>
    <text evidence="7">Binds 1 [2Fe-2S] cluster.</text>
</comment>
<dbReference type="Proteomes" id="UP000198901">
    <property type="component" value="Unassembled WGS sequence"/>
</dbReference>
<dbReference type="PROSITE" id="PS01099">
    <property type="entry name" value="COMPLEX1_24K"/>
    <property type="match status" value="1"/>
</dbReference>
<evidence type="ECO:0000256" key="4">
    <source>
        <dbReference type="ARBA" id="ARBA00023004"/>
    </source>
</evidence>
<keyword evidence="9" id="KW-1185">Reference proteome</keyword>
<dbReference type="InterPro" id="IPR002023">
    <property type="entry name" value="NuoE-like"/>
</dbReference>
<dbReference type="GO" id="GO:0051537">
    <property type="term" value="F:2 iron, 2 sulfur cluster binding"/>
    <property type="evidence" value="ECO:0007669"/>
    <property type="project" value="UniProtKB-KW"/>
</dbReference>
<dbReference type="InterPro" id="IPR036249">
    <property type="entry name" value="Thioredoxin-like_sf"/>
</dbReference>
<keyword evidence="3 7" id="KW-0479">Metal-binding</keyword>
<sequence length="165" mass="19020">MITEKPRIQFTPERLERAREILTHYPEGKQKSALLPLLHLIQEQEGWTSPEAMDYIADFLGIKPIEVYEVATFYTMYHLEPVGKHVIEYCRTGPCMIMGGEEVYAHLKKKIGADDGETSPDNLFTIKPVECLAACGWGPCFQIREKYYTHLTIEKVDEIIDELKK</sequence>
<feature type="binding site" evidence="7">
    <location>
        <position position="95"/>
    </location>
    <ligand>
        <name>[2Fe-2S] cluster</name>
        <dbReference type="ChEBI" id="CHEBI:190135"/>
    </ligand>
</feature>
<dbReference type="FunFam" id="1.10.10.1590:FF:000001">
    <property type="entry name" value="NADH-quinone oxidoreductase subunit E"/>
    <property type="match status" value="1"/>
</dbReference>
<dbReference type="GO" id="GO:0046872">
    <property type="term" value="F:metal ion binding"/>
    <property type="evidence" value="ECO:0007669"/>
    <property type="project" value="UniProtKB-KW"/>
</dbReference>
<evidence type="ECO:0000256" key="3">
    <source>
        <dbReference type="ARBA" id="ARBA00022723"/>
    </source>
</evidence>
<evidence type="ECO:0000256" key="5">
    <source>
        <dbReference type="ARBA" id="ARBA00023014"/>
    </source>
</evidence>
<accession>A0A1G9Q8C9</accession>
<dbReference type="InterPro" id="IPR041921">
    <property type="entry name" value="NuoE_N"/>
</dbReference>
<reference evidence="8 9" key="1">
    <citation type="submission" date="2016-10" db="EMBL/GenBank/DDBJ databases">
        <authorList>
            <person name="de Groot N.N."/>
        </authorList>
    </citation>
    <scope>NUCLEOTIDE SEQUENCE [LARGE SCALE GENOMIC DNA]</scope>
    <source>
        <strain evidence="8 9">DSM 21668</strain>
    </source>
</reference>
<feature type="binding site" evidence="7">
    <location>
        <position position="135"/>
    </location>
    <ligand>
        <name>[2Fe-2S] cluster</name>
        <dbReference type="ChEBI" id="CHEBI:190135"/>
    </ligand>
</feature>
<comment type="cofactor">
    <cofactor evidence="6">
        <name>[2Fe-2S] cluster</name>
        <dbReference type="ChEBI" id="CHEBI:190135"/>
    </cofactor>
</comment>
<feature type="binding site" evidence="7">
    <location>
        <position position="90"/>
    </location>
    <ligand>
        <name>[2Fe-2S] cluster</name>
        <dbReference type="ChEBI" id="CHEBI:190135"/>
    </ligand>
</feature>
<name>A0A1G9Q8C9_9BACT</name>
<gene>
    <name evidence="8" type="ORF">SAMN04488090_2506</name>
</gene>
<evidence type="ECO:0000256" key="7">
    <source>
        <dbReference type="PIRSR" id="PIRSR000216-1"/>
    </source>
</evidence>
<dbReference type="PIRSF" id="PIRSF000216">
    <property type="entry name" value="NADH_DH_24kDa"/>
    <property type="match status" value="1"/>
</dbReference>
<evidence type="ECO:0000313" key="9">
    <source>
        <dbReference type="Proteomes" id="UP000198901"/>
    </source>
</evidence>
<dbReference type="Pfam" id="PF01257">
    <property type="entry name" value="2Fe-2S_thioredx"/>
    <property type="match status" value="1"/>
</dbReference>
<dbReference type="SUPFAM" id="SSF52833">
    <property type="entry name" value="Thioredoxin-like"/>
    <property type="match status" value="1"/>
</dbReference>
<protein>
    <submittedName>
        <fullName evidence="8">NADH dehydrogenase subunit E</fullName>
    </submittedName>
</protein>
<feature type="binding site" evidence="7">
    <location>
        <position position="131"/>
    </location>
    <ligand>
        <name>[2Fe-2S] cluster</name>
        <dbReference type="ChEBI" id="CHEBI:190135"/>
    </ligand>
</feature>
<evidence type="ECO:0000313" key="8">
    <source>
        <dbReference type="EMBL" id="SDM07183.1"/>
    </source>
</evidence>
<dbReference type="GO" id="GO:0003954">
    <property type="term" value="F:NADH dehydrogenase activity"/>
    <property type="evidence" value="ECO:0007669"/>
    <property type="project" value="TreeGrafter"/>
</dbReference>
<proteinExistence type="inferred from homology"/>
<dbReference type="PANTHER" id="PTHR10371:SF3">
    <property type="entry name" value="NADH DEHYDROGENASE [UBIQUINONE] FLAVOPROTEIN 2, MITOCHONDRIAL"/>
    <property type="match status" value="1"/>
</dbReference>
<dbReference type="Gene3D" id="3.40.30.10">
    <property type="entry name" value="Glutaredoxin"/>
    <property type="match status" value="1"/>
</dbReference>
<keyword evidence="5 7" id="KW-0411">Iron-sulfur</keyword>
<evidence type="ECO:0000256" key="6">
    <source>
        <dbReference type="ARBA" id="ARBA00034078"/>
    </source>
</evidence>
<organism evidence="8 9">
    <name type="scientific">Siphonobacter aquaeclarae</name>
    <dbReference type="NCBI Taxonomy" id="563176"/>
    <lineage>
        <taxon>Bacteria</taxon>
        <taxon>Pseudomonadati</taxon>
        <taxon>Bacteroidota</taxon>
        <taxon>Cytophagia</taxon>
        <taxon>Cytophagales</taxon>
        <taxon>Cytophagaceae</taxon>
        <taxon>Siphonobacter</taxon>
    </lineage>
</organism>
<dbReference type="CDD" id="cd03064">
    <property type="entry name" value="TRX_Fd_NuoE"/>
    <property type="match status" value="1"/>
</dbReference>
<keyword evidence="2 7" id="KW-0001">2Fe-2S</keyword>
<dbReference type="AlphaFoldDB" id="A0A1G9Q8C9"/>
<dbReference type="OrthoDB" id="9807941at2"/>
<evidence type="ECO:0000256" key="2">
    <source>
        <dbReference type="ARBA" id="ARBA00022714"/>
    </source>
</evidence>
<dbReference type="Gene3D" id="1.10.10.1590">
    <property type="entry name" value="NADH-quinone oxidoreductase subunit E"/>
    <property type="match status" value="1"/>
</dbReference>
<dbReference type="PANTHER" id="PTHR10371">
    <property type="entry name" value="NADH DEHYDROGENASE UBIQUINONE FLAVOPROTEIN 2, MITOCHONDRIAL"/>
    <property type="match status" value="1"/>
</dbReference>